<accession>A0A0S2FGE8</accession>
<evidence type="ECO:0000313" key="2">
    <source>
        <dbReference type="Proteomes" id="UP000060787"/>
    </source>
</evidence>
<dbReference type="PATRIC" id="fig|84531.8.peg.4498"/>
<keyword evidence="2" id="KW-1185">Reference proteome</keyword>
<dbReference type="AlphaFoldDB" id="A0A0S2FGE8"/>
<dbReference type="RefSeq" id="WP_187308422.1">
    <property type="nucleotide sequence ID" value="NZ_CP011129.1"/>
</dbReference>
<dbReference type="KEGG" id="lab:LA76x_4501"/>
<name>A0A0S2FGE8_LYSAN</name>
<evidence type="ECO:0000313" key="1">
    <source>
        <dbReference type="EMBL" id="ALN82609.1"/>
    </source>
</evidence>
<proteinExistence type="predicted"/>
<sequence length="51" mass="5516">MGVPLAFLYVEIDTMAEAILTLGLLSKPEQRKAVADLKARLTESVAARSRA</sequence>
<protein>
    <submittedName>
        <fullName evidence="1">Uncharacterized protein</fullName>
    </submittedName>
</protein>
<gene>
    <name evidence="1" type="ORF">LA76x_4501</name>
</gene>
<dbReference type="EMBL" id="CP011129">
    <property type="protein sequence ID" value="ALN82609.1"/>
    <property type="molecule type" value="Genomic_DNA"/>
</dbReference>
<reference evidence="1 2" key="1">
    <citation type="journal article" date="2015" name="BMC Genomics">
        <title>Comparative genomics and metabolic profiling of the genus Lysobacter.</title>
        <authorList>
            <person name="de Bruijn I."/>
            <person name="Cheng X."/>
            <person name="de Jager V."/>
            <person name="Exposito R.G."/>
            <person name="Watrous J."/>
            <person name="Patel N."/>
            <person name="Postma J."/>
            <person name="Dorrestein P.C."/>
            <person name="Kobayashi D."/>
            <person name="Raaijmakers J.M."/>
        </authorList>
    </citation>
    <scope>NUCLEOTIDE SEQUENCE [LARGE SCALE GENOMIC DNA]</scope>
    <source>
        <strain evidence="1 2">76</strain>
    </source>
</reference>
<organism evidence="1 2">
    <name type="scientific">Lysobacter antibioticus</name>
    <dbReference type="NCBI Taxonomy" id="84531"/>
    <lineage>
        <taxon>Bacteria</taxon>
        <taxon>Pseudomonadati</taxon>
        <taxon>Pseudomonadota</taxon>
        <taxon>Gammaproteobacteria</taxon>
        <taxon>Lysobacterales</taxon>
        <taxon>Lysobacteraceae</taxon>
        <taxon>Lysobacter</taxon>
    </lineage>
</organism>
<dbReference type="Proteomes" id="UP000060787">
    <property type="component" value="Chromosome"/>
</dbReference>